<reference evidence="2" key="1">
    <citation type="submission" date="2020-03" db="EMBL/GenBank/DDBJ databases">
        <title>The deep terrestrial virosphere.</title>
        <authorList>
            <person name="Holmfeldt K."/>
            <person name="Nilsson E."/>
            <person name="Simone D."/>
            <person name="Lopez-Fernandez M."/>
            <person name="Wu X."/>
            <person name="de Brujin I."/>
            <person name="Lundin D."/>
            <person name="Andersson A."/>
            <person name="Bertilsson S."/>
            <person name="Dopson M."/>
        </authorList>
    </citation>
    <scope>NUCLEOTIDE SEQUENCE</scope>
    <source>
        <strain evidence="2">TM448A02608</strain>
    </source>
</reference>
<gene>
    <name evidence="2" type="ORF">TM448A02608_0001</name>
</gene>
<feature type="compositionally biased region" description="Basic and acidic residues" evidence="1">
    <location>
        <begin position="653"/>
        <end position="672"/>
    </location>
</feature>
<evidence type="ECO:0000256" key="1">
    <source>
        <dbReference type="SAM" id="MobiDB-lite"/>
    </source>
</evidence>
<organism evidence="2">
    <name type="scientific">viral metagenome</name>
    <dbReference type="NCBI Taxonomy" id="1070528"/>
    <lineage>
        <taxon>unclassified sequences</taxon>
        <taxon>metagenomes</taxon>
        <taxon>organismal metagenomes</taxon>
    </lineage>
</organism>
<feature type="compositionally biased region" description="Low complexity" evidence="1">
    <location>
        <begin position="604"/>
        <end position="652"/>
    </location>
</feature>
<dbReference type="EMBL" id="MT144329">
    <property type="protein sequence ID" value="QJA52300.1"/>
    <property type="molecule type" value="Genomic_DNA"/>
</dbReference>
<dbReference type="InterPro" id="IPR056909">
    <property type="entry name" value="SU10_portal"/>
</dbReference>
<evidence type="ECO:0008006" key="3">
    <source>
        <dbReference type="Google" id="ProtNLM"/>
    </source>
</evidence>
<evidence type="ECO:0000313" key="2">
    <source>
        <dbReference type="EMBL" id="QJA52300.1"/>
    </source>
</evidence>
<feature type="region of interest" description="Disordered" evidence="1">
    <location>
        <begin position="588"/>
        <end position="682"/>
    </location>
</feature>
<name>A0A6H1ZYL2_9ZZZZ</name>
<accession>A0A6H1ZYL2</accession>
<dbReference type="Pfam" id="PF23899">
    <property type="entry name" value="SU10_portal"/>
    <property type="match status" value="1"/>
</dbReference>
<protein>
    <recommendedName>
        <fullName evidence="3">Portal protein</fullName>
    </recommendedName>
</protein>
<sequence>MSEDKQITRWNDEEIISLLTPDIEKAVTIQDRLAEQRTDCYNLFRMSLYGNERQGFSSSVAPVVFNNHTWTMANLMDIFNDDFFVLKGEDEERASKFQKLINYQMFRKQDGFIKFYDLLFTANLNHYCVAKVHYKEDFDLEYTTIPRLSSEEMMALAQTSDITISKYDEVTDENGEVAYEKVKVVKKNTHYAGPMLDVVPNWEFFYSADCKITDWGAIEGRLVYQKCTRTLNDVRKREKAGIYRKGTYEKIKEKGDTKSADPIDKTEIIFNVDSIPVGDTQEPSKDPDNVLSREVEIKECYYRLDIDGDGLLEPVIIDICDNVVCRVVENDYRRPCFRIGRVKPEPHKVTGLATPLLLENDQKIGTNLIRLIQDSAALDCYKNPVTNDPQMFSMLQDRKPFAVIKGDPQKLGEVKTSPPSSFVLQAMGLIEGNLETKTGITKYNTGQDASSLNKTATGISAIFAASTKPMRLLARILGNGLILGIIRDFIFINQKWPPKTDIKILGTDIVVNPEDLDGAYEIEIDIGVSAAEKNEMANQVDLLIQFGTQTGLQVGIMTPEHLIKAQKKKYRLLGQKIDDLMVTEQQFAQKMREQQGKQQGPSPEQVQAQMEQQQAQMQMQMDQQKVQMEMQVKQAELQQNAQKHQQEMAQDQQQHEQEMRQKAEMHEQEMALRRQRGPTGTT</sequence>
<dbReference type="AlphaFoldDB" id="A0A6H1ZYL2"/>
<proteinExistence type="predicted"/>